<dbReference type="RefSeq" id="WP_182808188.1">
    <property type="nucleotide sequence ID" value="NZ_JACJFM010000007.1"/>
</dbReference>
<evidence type="ECO:0000256" key="1">
    <source>
        <dbReference type="SAM" id="Coils"/>
    </source>
</evidence>
<dbReference type="Gene3D" id="1.20.120.20">
    <property type="entry name" value="Apolipoprotein"/>
    <property type="match status" value="1"/>
</dbReference>
<evidence type="ECO:0000313" key="4">
    <source>
        <dbReference type="Proteomes" id="UP000565262"/>
    </source>
</evidence>
<keyword evidence="4" id="KW-1185">Reference proteome</keyword>
<dbReference type="AlphaFoldDB" id="A0A839IN77"/>
<evidence type="ECO:0000313" key="3">
    <source>
        <dbReference type="EMBL" id="MBB1486398.1"/>
    </source>
</evidence>
<keyword evidence="2" id="KW-0732">Signal</keyword>
<feature type="signal peptide" evidence="2">
    <location>
        <begin position="1"/>
        <end position="23"/>
    </location>
</feature>
<reference evidence="3 4" key="1">
    <citation type="submission" date="2020-08" db="EMBL/GenBank/DDBJ databases">
        <title>Oceanospirillum sp. nov. isolated from marine sediment.</title>
        <authorList>
            <person name="Ji X."/>
        </authorList>
    </citation>
    <scope>NUCLEOTIDE SEQUENCE [LARGE SCALE GENOMIC DNA]</scope>
    <source>
        <strain evidence="3 4">D5</strain>
    </source>
</reference>
<evidence type="ECO:0000256" key="2">
    <source>
        <dbReference type="SAM" id="SignalP"/>
    </source>
</evidence>
<feature type="chain" id="PRO_5032610954" evidence="2">
    <location>
        <begin position="24"/>
        <end position="153"/>
    </location>
</feature>
<dbReference type="SUPFAM" id="SSF58113">
    <property type="entry name" value="Apolipoprotein A-I"/>
    <property type="match status" value="1"/>
</dbReference>
<accession>A0A839IN77</accession>
<protein>
    <submittedName>
        <fullName evidence="3">Uncharacterized protein</fullName>
    </submittedName>
</protein>
<sequence length="153" mass="17658">MFFNRNFLSAFIVLFSISSTVLAAQDDVSVKDIKQETKDVITTLQAYTREQKQEALKTAEQAIQNIDSRIDQLENRIDQQWDQLGEDVRSESRQALRELRKDRIRLAEWYGGMKEGSHDAWSEMKDGFNEAYQSIADAWQDAEAAFDQQADNS</sequence>
<dbReference type="Proteomes" id="UP000565262">
    <property type="component" value="Unassembled WGS sequence"/>
</dbReference>
<organism evidence="3 4">
    <name type="scientific">Oceanospirillum sediminis</name>
    <dbReference type="NCBI Taxonomy" id="2760088"/>
    <lineage>
        <taxon>Bacteria</taxon>
        <taxon>Pseudomonadati</taxon>
        <taxon>Pseudomonadota</taxon>
        <taxon>Gammaproteobacteria</taxon>
        <taxon>Oceanospirillales</taxon>
        <taxon>Oceanospirillaceae</taxon>
        <taxon>Oceanospirillum</taxon>
    </lineage>
</organism>
<gene>
    <name evidence="3" type="ORF">H4O21_07230</name>
</gene>
<proteinExistence type="predicted"/>
<feature type="coiled-coil region" evidence="1">
    <location>
        <begin position="49"/>
        <end position="76"/>
    </location>
</feature>
<name>A0A839IN77_9GAMM</name>
<comment type="caution">
    <text evidence="3">The sequence shown here is derived from an EMBL/GenBank/DDBJ whole genome shotgun (WGS) entry which is preliminary data.</text>
</comment>
<dbReference type="EMBL" id="JACJFM010000007">
    <property type="protein sequence ID" value="MBB1486398.1"/>
    <property type="molecule type" value="Genomic_DNA"/>
</dbReference>
<keyword evidence="1" id="KW-0175">Coiled coil</keyword>